<dbReference type="NCBIfam" id="NF047809">
    <property type="entry name" value="LIC12806_lipo"/>
    <property type="match status" value="1"/>
</dbReference>
<dbReference type="EMBL" id="AFMD02000528">
    <property type="protein sequence ID" value="EMG19362.1"/>
    <property type="molecule type" value="Genomic_DNA"/>
</dbReference>
<reference evidence="1 2" key="1">
    <citation type="submission" date="2013-02" db="EMBL/GenBank/DDBJ databases">
        <authorList>
            <person name="Harkins D.M."/>
            <person name="Durkin A.S."/>
            <person name="Brinkac L.M."/>
            <person name="Haft D.H."/>
            <person name="Selengut J.D."/>
            <person name="Sanka R."/>
            <person name="DePew J."/>
            <person name="Purushe J."/>
            <person name="Tulsiani S.M."/>
            <person name="Graham G.C."/>
            <person name="Burns M.-A."/>
            <person name="Dohnt M.F."/>
            <person name="Smythe L.D."/>
            <person name="McKay D.B."/>
            <person name="Craig S.B."/>
            <person name="Vinetz J.M."/>
            <person name="Sutton G.G."/>
            <person name="Nierman W.C."/>
            <person name="Fouts D.E."/>
        </authorList>
    </citation>
    <scope>NUCLEOTIDE SEQUENCE [LARGE SCALE GENOMIC DNA]</scope>
    <source>
        <strain evidence="1 2">LT2050</strain>
    </source>
</reference>
<comment type="caution">
    <text evidence="1">The sequence shown here is derived from an EMBL/GenBank/DDBJ whole genome shotgun (WGS) entry which is preliminary data.</text>
</comment>
<gene>
    <name evidence="1" type="ORF">LEP1GSC150_1866</name>
</gene>
<dbReference type="AlphaFoldDB" id="M3IF59"/>
<dbReference type="Proteomes" id="UP000011778">
    <property type="component" value="Unassembled WGS sequence"/>
</dbReference>
<sequence length="164" mass="19293">MLNEVKFFSLQKILKIFFQIIFAFLLFSCGLKPVPPPEGKFCDVWHKPIECIELDFRKGIGNLGQGIFPMRMKSIVLYNIEIENLQNVSVEVLHEHRVRITFPGKEPRLYLKDQRQTRSCKKMGKSKRRIGTNFSGRTTHLREIIIELLKNEFSILFPFHEIID</sequence>
<evidence type="ECO:0000313" key="2">
    <source>
        <dbReference type="Proteomes" id="UP000011778"/>
    </source>
</evidence>
<keyword evidence="1" id="KW-0449">Lipoprotein</keyword>
<organism evidence="1 2">
    <name type="scientific">Leptospira interrogans serovar Copenhageni str. LT2050</name>
    <dbReference type="NCBI Taxonomy" id="1001598"/>
    <lineage>
        <taxon>Bacteria</taxon>
        <taxon>Pseudomonadati</taxon>
        <taxon>Spirochaetota</taxon>
        <taxon>Spirochaetia</taxon>
        <taxon>Leptospirales</taxon>
        <taxon>Leptospiraceae</taxon>
        <taxon>Leptospira</taxon>
    </lineage>
</organism>
<dbReference type="PROSITE" id="PS51257">
    <property type="entry name" value="PROKAR_LIPOPROTEIN"/>
    <property type="match status" value="1"/>
</dbReference>
<name>M3IF59_LEPIT</name>
<proteinExistence type="predicted"/>
<accession>M3IF59</accession>
<protein>
    <submittedName>
        <fullName evidence="1">Putative lipoprotein</fullName>
    </submittedName>
</protein>
<evidence type="ECO:0000313" key="1">
    <source>
        <dbReference type="EMBL" id="EMG19362.1"/>
    </source>
</evidence>